<keyword evidence="1" id="KW-0479">Metal-binding</keyword>
<dbReference type="AlphaFoldDB" id="A0ABD1UH94"/>
<proteinExistence type="predicted"/>
<evidence type="ECO:0000256" key="2">
    <source>
        <dbReference type="ARBA" id="ARBA00023004"/>
    </source>
</evidence>
<protein>
    <submittedName>
        <fullName evidence="3">Cytochrome</fullName>
    </submittedName>
</protein>
<dbReference type="InterPro" id="IPR036396">
    <property type="entry name" value="Cyt_P450_sf"/>
</dbReference>
<accession>A0ABD1UH94</accession>
<dbReference type="Proteomes" id="UP001604336">
    <property type="component" value="Unassembled WGS sequence"/>
</dbReference>
<evidence type="ECO:0000313" key="3">
    <source>
        <dbReference type="EMBL" id="KAL2524389.1"/>
    </source>
</evidence>
<evidence type="ECO:0000313" key="4">
    <source>
        <dbReference type="Proteomes" id="UP001604336"/>
    </source>
</evidence>
<dbReference type="SUPFAM" id="SSF48264">
    <property type="entry name" value="Cytochrome P450"/>
    <property type="match status" value="1"/>
</dbReference>
<dbReference type="Pfam" id="PF00067">
    <property type="entry name" value="p450"/>
    <property type="match status" value="1"/>
</dbReference>
<name>A0ABD1UH94_9LAMI</name>
<organism evidence="3 4">
    <name type="scientific">Abeliophyllum distichum</name>
    <dbReference type="NCBI Taxonomy" id="126358"/>
    <lineage>
        <taxon>Eukaryota</taxon>
        <taxon>Viridiplantae</taxon>
        <taxon>Streptophyta</taxon>
        <taxon>Embryophyta</taxon>
        <taxon>Tracheophyta</taxon>
        <taxon>Spermatophyta</taxon>
        <taxon>Magnoliopsida</taxon>
        <taxon>eudicotyledons</taxon>
        <taxon>Gunneridae</taxon>
        <taxon>Pentapetalae</taxon>
        <taxon>asterids</taxon>
        <taxon>lamiids</taxon>
        <taxon>Lamiales</taxon>
        <taxon>Oleaceae</taxon>
        <taxon>Forsythieae</taxon>
        <taxon>Abeliophyllum</taxon>
    </lineage>
</organism>
<comment type="caution">
    <text evidence="3">The sequence shown here is derived from an EMBL/GenBank/DDBJ whole genome shotgun (WGS) entry which is preliminary data.</text>
</comment>
<keyword evidence="2" id="KW-0408">Iron</keyword>
<keyword evidence="4" id="KW-1185">Reference proteome</keyword>
<gene>
    <name evidence="3" type="ORF">Adt_09443</name>
</gene>
<dbReference type="Gene3D" id="1.10.630.10">
    <property type="entry name" value="Cytochrome P450"/>
    <property type="match status" value="1"/>
</dbReference>
<evidence type="ECO:0000256" key="1">
    <source>
        <dbReference type="ARBA" id="ARBA00022723"/>
    </source>
</evidence>
<sequence length="142" mass="16534">MELLALALIVFTLSITILAFKRWSDRRTKLPPGSFGWPVVGETIQFLFGKPEKFVGDRMKKYSSDIFKTKILGEKTAVICGPNAHRFLFTNEHKYFTAFRPHPMQYIFRSYQTKAAALLLLRWRPQTRLKFCDSLDFLSPKP</sequence>
<dbReference type="InterPro" id="IPR001128">
    <property type="entry name" value="Cyt_P450"/>
</dbReference>
<reference evidence="4" key="1">
    <citation type="submission" date="2024-07" db="EMBL/GenBank/DDBJ databases">
        <title>Two chromosome-level genome assemblies of Korean endemic species Abeliophyllum distichum and Forsythia ovata (Oleaceae).</title>
        <authorList>
            <person name="Jang H."/>
        </authorList>
    </citation>
    <scope>NUCLEOTIDE SEQUENCE [LARGE SCALE GENOMIC DNA]</scope>
</reference>
<dbReference type="EMBL" id="JBFOLK010000003">
    <property type="protein sequence ID" value="KAL2524389.1"/>
    <property type="molecule type" value="Genomic_DNA"/>
</dbReference>
<dbReference type="PANTHER" id="PTHR24286">
    <property type="entry name" value="CYTOCHROME P450 26"/>
    <property type="match status" value="1"/>
</dbReference>
<dbReference type="GO" id="GO:0046872">
    <property type="term" value="F:metal ion binding"/>
    <property type="evidence" value="ECO:0007669"/>
    <property type="project" value="UniProtKB-KW"/>
</dbReference>
<dbReference type="PANTHER" id="PTHR24286:SF88">
    <property type="entry name" value="BETA-AMYRIN 28-OXIDASE-LIKE"/>
    <property type="match status" value="1"/>
</dbReference>